<protein>
    <submittedName>
        <fullName evidence="2">Uncharacterized protein</fullName>
    </submittedName>
</protein>
<feature type="region of interest" description="Disordered" evidence="1">
    <location>
        <begin position="1"/>
        <end position="80"/>
    </location>
</feature>
<name>A0A7G6VSD0_9SPHN</name>
<feature type="compositionally biased region" description="Basic and acidic residues" evidence="1">
    <location>
        <begin position="31"/>
        <end position="41"/>
    </location>
</feature>
<gene>
    <name evidence="2" type="ORF">H4O24_11850</name>
</gene>
<evidence type="ECO:0000256" key="1">
    <source>
        <dbReference type="SAM" id="MobiDB-lite"/>
    </source>
</evidence>
<dbReference type="AlphaFoldDB" id="A0A7G6VSD0"/>
<dbReference type="Proteomes" id="UP000515297">
    <property type="component" value="Chromosome"/>
</dbReference>
<organism evidence="2 3">
    <name type="scientific">Croceicoccus marinus</name>
    <dbReference type="NCBI Taxonomy" id="450378"/>
    <lineage>
        <taxon>Bacteria</taxon>
        <taxon>Pseudomonadati</taxon>
        <taxon>Pseudomonadota</taxon>
        <taxon>Alphaproteobacteria</taxon>
        <taxon>Sphingomonadales</taxon>
        <taxon>Erythrobacteraceae</taxon>
        <taxon>Croceicoccus</taxon>
    </lineage>
</organism>
<accession>A0A7G6VSD0</accession>
<evidence type="ECO:0000313" key="3">
    <source>
        <dbReference type="Proteomes" id="UP000515297"/>
    </source>
</evidence>
<dbReference type="EMBL" id="CP060052">
    <property type="protein sequence ID" value="QNE04645.1"/>
    <property type="molecule type" value="Genomic_DNA"/>
</dbReference>
<dbReference type="RefSeq" id="WP_185883883.1">
    <property type="nucleotide sequence ID" value="NZ_CP060052.1"/>
</dbReference>
<sequence length="132" mass="14481">MSSKSNGNSGYRTSGLWDGAAGDPAMRRRGRDGVSIHDRQRMSMAGPRETGTAGAKSARLGGLWAKPGDSRPKLRVNHPFQPALRRTANFFAKLLTRGLTVKDSRQRRFAMGSRLHSVFMGMVNRFDTGTDS</sequence>
<reference evidence="2 3" key="1">
    <citation type="submission" date="2020-08" db="EMBL/GenBank/DDBJ databases">
        <authorList>
            <person name="Liu G."/>
            <person name="Sun C."/>
        </authorList>
    </citation>
    <scope>NUCLEOTIDE SEQUENCE [LARGE SCALE GENOMIC DNA]</scope>
    <source>
        <strain evidence="2 3">OT19</strain>
    </source>
</reference>
<evidence type="ECO:0000313" key="2">
    <source>
        <dbReference type="EMBL" id="QNE04645.1"/>
    </source>
</evidence>
<proteinExistence type="predicted"/>
<feature type="compositionally biased region" description="Polar residues" evidence="1">
    <location>
        <begin position="1"/>
        <end position="12"/>
    </location>
</feature>